<dbReference type="EMBL" id="BAAAZO010000001">
    <property type="protein sequence ID" value="GAA3590218.1"/>
    <property type="molecule type" value="Genomic_DNA"/>
</dbReference>
<comment type="caution">
    <text evidence="3">The sequence shown here is derived from an EMBL/GenBank/DDBJ whole genome shotgun (WGS) entry which is preliminary data.</text>
</comment>
<dbReference type="Pfam" id="PF09348">
    <property type="entry name" value="DUF1990"/>
    <property type="match status" value="1"/>
</dbReference>
<keyword evidence="4" id="KW-1185">Reference proteome</keyword>
<evidence type="ECO:0000259" key="2">
    <source>
        <dbReference type="Pfam" id="PF09348"/>
    </source>
</evidence>
<dbReference type="RefSeq" id="WP_231485367.1">
    <property type="nucleotide sequence ID" value="NZ_BAAAZO010000001.1"/>
</dbReference>
<dbReference type="PANTHER" id="PTHR34202:SF1">
    <property type="entry name" value="UPF0548 PROTEIN"/>
    <property type="match status" value="1"/>
</dbReference>
<evidence type="ECO:0000256" key="1">
    <source>
        <dbReference type="SAM" id="MobiDB-lite"/>
    </source>
</evidence>
<dbReference type="SUPFAM" id="SSF55961">
    <property type="entry name" value="Bet v1-like"/>
    <property type="match status" value="1"/>
</dbReference>
<feature type="region of interest" description="Disordered" evidence="1">
    <location>
        <begin position="13"/>
        <end position="32"/>
    </location>
</feature>
<evidence type="ECO:0000313" key="3">
    <source>
        <dbReference type="EMBL" id="GAA3590218.1"/>
    </source>
</evidence>
<dbReference type="PANTHER" id="PTHR34202">
    <property type="entry name" value="UPF0548 PROTEIN"/>
    <property type="match status" value="1"/>
</dbReference>
<dbReference type="Proteomes" id="UP001501074">
    <property type="component" value="Unassembled WGS sequence"/>
</dbReference>
<proteinExistence type="predicted"/>
<feature type="domain" description="DUF1990" evidence="2">
    <location>
        <begin position="46"/>
        <end position="168"/>
    </location>
</feature>
<dbReference type="Gene3D" id="3.30.530.20">
    <property type="match status" value="1"/>
</dbReference>
<sequence>MFALRPDFARTLADAQTSTPDESAGWLDHPPTTADRVSHSIRLPGTLADYGQALLDWEVHRGAGLRVTASGPAAVGATVVLGYRIGPVWALIPCRVTVVEQSEQVVSFTYATLPGHPESGAERFAFVADDDGVRFEVSAVSRPAFWGSRLVPAVSRRVQRQVTDQYIEAARGLARP</sequence>
<accession>A0ABP6YUP6</accession>
<protein>
    <recommendedName>
        <fullName evidence="2">DUF1990 domain-containing protein</fullName>
    </recommendedName>
</protein>
<name>A0ABP6YUP6_9ACTN</name>
<gene>
    <name evidence="3" type="ORF">GCM10022223_00870</name>
</gene>
<reference evidence="4" key="1">
    <citation type="journal article" date="2019" name="Int. J. Syst. Evol. Microbiol.">
        <title>The Global Catalogue of Microorganisms (GCM) 10K type strain sequencing project: providing services to taxonomists for standard genome sequencing and annotation.</title>
        <authorList>
            <consortium name="The Broad Institute Genomics Platform"/>
            <consortium name="The Broad Institute Genome Sequencing Center for Infectious Disease"/>
            <person name="Wu L."/>
            <person name="Ma J."/>
        </authorList>
    </citation>
    <scope>NUCLEOTIDE SEQUENCE [LARGE SCALE GENOMIC DNA]</scope>
    <source>
        <strain evidence="4">JCM 16902</strain>
    </source>
</reference>
<organism evidence="3 4">
    <name type="scientific">Kineosporia mesophila</name>
    <dbReference type="NCBI Taxonomy" id="566012"/>
    <lineage>
        <taxon>Bacteria</taxon>
        <taxon>Bacillati</taxon>
        <taxon>Actinomycetota</taxon>
        <taxon>Actinomycetes</taxon>
        <taxon>Kineosporiales</taxon>
        <taxon>Kineosporiaceae</taxon>
        <taxon>Kineosporia</taxon>
    </lineage>
</organism>
<dbReference type="InterPro" id="IPR018960">
    <property type="entry name" value="DUF1990"/>
</dbReference>
<evidence type="ECO:0000313" key="4">
    <source>
        <dbReference type="Proteomes" id="UP001501074"/>
    </source>
</evidence>
<dbReference type="InterPro" id="IPR023393">
    <property type="entry name" value="START-like_dom_sf"/>
</dbReference>